<evidence type="ECO:0000256" key="2">
    <source>
        <dbReference type="ARBA" id="ARBA00022730"/>
    </source>
</evidence>
<dbReference type="Gene3D" id="3.10.290.10">
    <property type="entry name" value="RNA-binding S4 domain"/>
    <property type="match status" value="1"/>
</dbReference>
<dbReference type="InterPro" id="IPR036986">
    <property type="entry name" value="S4_RNA-bd_sf"/>
</dbReference>
<keyword evidence="3 5" id="KW-0694">RNA-binding</keyword>
<comment type="function">
    <text evidence="5">Key component of the ribosome quality control system (RQC), a ribosome-associated complex that mediates the extraction of incompletely synthesized nascent chains from stalled ribosomes and their subsequent degradation. RqcH recruits Ala-charged tRNA, and with RqcP directs the elongation of stalled nascent chains on 50S ribosomal subunits, leading to non-templated C-terminal alanine extensions (Ala tail). The Ala tail promotes nascent chain degradation. RqcP is associated with the translocation-like movement of the peptidyl-tRNA from the A-site into the P-site.</text>
</comment>
<keyword evidence="7" id="KW-0346">Stress response</keyword>
<evidence type="ECO:0000256" key="4">
    <source>
        <dbReference type="ARBA" id="ARBA00022917"/>
    </source>
</evidence>
<evidence type="ECO:0000256" key="3">
    <source>
        <dbReference type="ARBA" id="ARBA00022884"/>
    </source>
</evidence>
<comment type="subunit">
    <text evidence="5">Associates with stalled 50S ribosomal subunits. Binds to RqcH, 23S rRNA and the P-site tRNA. Does not require RqcH for association with 50S subunits.</text>
</comment>
<dbReference type="Pfam" id="PF01479">
    <property type="entry name" value="S4"/>
    <property type="match status" value="1"/>
</dbReference>
<dbReference type="Proteomes" id="UP000269544">
    <property type="component" value="Chromosome"/>
</dbReference>
<dbReference type="CDD" id="cd00165">
    <property type="entry name" value="S4"/>
    <property type="match status" value="1"/>
</dbReference>
<dbReference type="GO" id="GO:0072344">
    <property type="term" value="P:rescue of stalled ribosome"/>
    <property type="evidence" value="ECO:0007669"/>
    <property type="project" value="UniProtKB-UniRule"/>
</dbReference>
<accession>A0A3S4Y6S6</accession>
<keyword evidence="1 5" id="KW-0820">tRNA-binding</keyword>
<sequence>MSPFFAGEIMRIDKFLKNARIIKRRTVAKEACDGGRVKINGKTAKAGDEVAVGDIIEVQFGNRGQKLRVLDIRDNVQKKGAEALYELMADD</sequence>
<dbReference type="SUPFAM" id="SSF55174">
    <property type="entry name" value="Alpha-L RNA-binding motif"/>
    <property type="match status" value="1"/>
</dbReference>
<evidence type="ECO:0000259" key="6">
    <source>
        <dbReference type="SMART" id="SM00363"/>
    </source>
</evidence>
<comment type="similarity">
    <text evidence="5">Belongs to the RqcP family.</text>
</comment>
<dbReference type="GO" id="GO:0019843">
    <property type="term" value="F:rRNA binding"/>
    <property type="evidence" value="ECO:0007669"/>
    <property type="project" value="UniProtKB-UniRule"/>
</dbReference>
<evidence type="ECO:0000256" key="1">
    <source>
        <dbReference type="ARBA" id="ARBA00022555"/>
    </source>
</evidence>
<gene>
    <name evidence="5" type="primary">rqcP</name>
    <name evidence="7" type="ORF">NCTC13079_00540</name>
</gene>
<dbReference type="GO" id="GO:0043023">
    <property type="term" value="F:ribosomal large subunit binding"/>
    <property type="evidence" value="ECO:0007669"/>
    <property type="project" value="UniProtKB-UniRule"/>
</dbReference>
<dbReference type="HAMAP" id="MF_00871">
    <property type="entry name" value="RqcP"/>
    <property type="match status" value="1"/>
</dbReference>
<reference evidence="7 8" key="1">
    <citation type="submission" date="2018-12" db="EMBL/GenBank/DDBJ databases">
        <authorList>
            <consortium name="Pathogen Informatics"/>
        </authorList>
    </citation>
    <scope>NUCLEOTIDE SEQUENCE [LARGE SCALE GENOMIC DNA]</scope>
    <source>
        <strain evidence="7 8">NCTC13079</strain>
    </source>
</reference>
<keyword evidence="2 5" id="KW-0699">rRNA-binding</keyword>
<dbReference type="EMBL" id="LR134523">
    <property type="protein sequence ID" value="VEJ35159.1"/>
    <property type="molecule type" value="Genomic_DNA"/>
</dbReference>
<evidence type="ECO:0000313" key="8">
    <source>
        <dbReference type="Proteomes" id="UP000269544"/>
    </source>
</evidence>
<dbReference type="InterPro" id="IPR002942">
    <property type="entry name" value="S4_RNA-bd"/>
</dbReference>
<feature type="domain" description="RNA-binding S4" evidence="6">
    <location>
        <begin position="10"/>
        <end position="69"/>
    </location>
</feature>
<dbReference type="SMART" id="SM00363">
    <property type="entry name" value="S4"/>
    <property type="match status" value="1"/>
</dbReference>
<dbReference type="AlphaFoldDB" id="A0A3S4Y6S6"/>
<protein>
    <recommendedName>
        <fullName evidence="5">RQC P-site tRNA stabilizing factor</fullName>
        <shortName evidence="5">RqcP</shortName>
    </recommendedName>
    <alternativeName>
        <fullName evidence="5">Ribosome-associated protein quality control protein P</fullName>
    </alternativeName>
</protein>
<dbReference type="PROSITE" id="PS50889">
    <property type="entry name" value="S4"/>
    <property type="match status" value="1"/>
</dbReference>
<dbReference type="PIRSF" id="PIRSF038881">
    <property type="entry name" value="RNAbp_HP1423"/>
    <property type="match status" value="1"/>
</dbReference>
<evidence type="ECO:0000256" key="5">
    <source>
        <dbReference type="HAMAP-Rule" id="MF_00871"/>
    </source>
</evidence>
<evidence type="ECO:0000313" key="7">
    <source>
        <dbReference type="EMBL" id="VEJ35159.1"/>
    </source>
</evidence>
<dbReference type="GO" id="GO:0000049">
    <property type="term" value="F:tRNA binding"/>
    <property type="evidence" value="ECO:0007669"/>
    <property type="project" value="UniProtKB-UniRule"/>
</dbReference>
<organism evidence="7 8">
    <name type="scientific">Aedoeadaptatus ivorii</name>
    <dbReference type="NCBI Taxonomy" id="54006"/>
    <lineage>
        <taxon>Bacteria</taxon>
        <taxon>Bacillati</taxon>
        <taxon>Bacillota</taxon>
        <taxon>Tissierellia</taxon>
        <taxon>Tissierellales</taxon>
        <taxon>Peptoniphilaceae</taxon>
        <taxon>Aedoeadaptatus</taxon>
    </lineage>
</organism>
<keyword evidence="4 5" id="KW-0648">Protein biosynthesis</keyword>
<name>A0A3S4Y6S6_9FIRM</name>
<dbReference type="InterPro" id="IPR025490">
    <property type="entry name" value="RqcP"/>
</dbReference>
<keyword evidence="8" id="KW-1185">Reference proteome</keyword>
<dbReference type="KEGG" id="piv:NCTC13079_00540"/>
<proteinExistence type="inferred from homology"/>